<proteinExistence type="predicted"/>
<protein>
    <submittedName>
        <fullName evidence="2">Uncharacterized protein</fullName>
    </submittedName>
</protein>
<accession>A0A1H1FLR0</accession>
<dbReference type="STRING" id="157910.SAMN05445850_2453"/>
<dbReference type="EMBL" id="FNKX01000001">
    <property type="protein sequence ID" value="SDR01416.1"/>
    <property type="molecule type" value="Genomic_DNA"/>
</dbReference>
<dbReference type="Proteomes" id="UP000199365">
    <property type="component" value="Unassembled WGS sequence"/>
</dbReference>
<reference evidence="3" key="1">
    <citation type="submission" date="2016-10" db="EMBL/GenBank/DDBJ databases">
        <authorList>
            <person name="Varghese N."/>
            <person name="Submissions S."/>
        </authorList>
    </citation>
    <scope>NUCLEOTIDE SEQUENCE [LARGE SCALE GENOMIC DNA]</scope>
    <source>
        <strain evidence="3">DUS833</strain>
    </source>
</reference>
<gene>
    <name evidence="2" type="ORF">SAMN05445850_2453</name>
</gene>
<name>A0A1H1FLR0_9BURK</name>
<evidence type="ECO:0000313" key="2">
    <source>
        <dbReference type="EMBL" id="SDR01416.1"/>
    </source>
</evidence>
<keyword evidence="3" id="KW-1185">Reference proteome</keyword>
<evidence type="ECO:0000313" key="3">
    <source>
        <dbReference type="Proteomes" id="UP000199365"/>
    </source>
</evidence>
<dbReference type="AlphaFoldDB" id="A0A1H1FLR0"/>
<organism evidence="2 3">
    <name type="scientific">Paraburkholderia tuberum</name>
    <dbReference type="NCBI Taxonomy" id="157910"/>
    <lineage>
        <taxon>Bacteria</taxon>
        <taxon>Pseudomonadati</taxon>
        <taxon>Pseudomonadota</taxon>
        <taxon>Betaproteobacteria</taxon>
        <taxon>Burkholderiales</taxon>
        <taxon>Burkholderiaceae</taxon>
        <taxon>Paraburkholderia</taxon>
    </lineage>
</organism>
<evidence type="ECO:0000256" key="1">
    <source>
        <dbReference type="SAM" id="MobiDB-lite"/>
    </source>
</evidence>
<feature type="region of interest" description="Disordered" evidence="1">
    <location>
        <begin position="62"/>
        <end position="85"/>
    </location>
</feature>
<sequence>MWPSAPVIAKRKRDRLAGERGCFVQKYARKAHAGHDRNNRRYDREIEKAMLAVRADELSQLLSGDGNEDELPEALSGTVEIDEYR</sequence>